<dbReference type="InterPro" id="IPR029058">
    <property type="entry name" value="AB_hydrolase_fold"/>
</dbReference>
<dbReference type="AlphaFoldDB" id="A0A6I2UQZ6"/>
<keyword evidence="1" id="KW-0378">Hydrolase</keyword>
<name>A0A6I2UQZ6_9FIRM</name>
<dbReference type="GO" id="GO:0016787">
    <property type="term" value="F:hydrolase activity"/>
    <property type="evidence" value="ECO:0007669"/>
    <property type="project" value="UniProtKB-KW"/>
</dbReference>
<dbReference type="Pfam" id="PF00756">
    <property type="entry name" value="Esterase"/>
    <property type="match status" value="1"/>
</dbReference>
<comment type="caution">
    <text evidence="1">The sequence shown here is derived from an EMBL/GenBank/DDBJ whole genome shotgun (WGS) entry which is preliminary data.</text>
</comment>
<sequence length="224" mass="25366">MNIEKFQEGGKTVTLYLSEKENIPLIILNTYSGNGDSVVEELRRLDAPDCNLLVVGDLKWDHDMTPWFCPPLSPEDTPCMGGADEYLELLLNEIIPEAREHIKGEPAYLGIAGYSLAGLFAVYAMYRTDVFDRIASMSGSLWFPDFKEYCMTHEIKRKPDKLYISLGDKECKTKQPLLKTVQENTEALVAYYKELDMDVTWELNPGNHFKDAALRSAKGIMAII</sequence>
<dbReference type="Gene3D" id="3.40.50.1820">
    <property type="entry name" value="alpha/beta hydrolase"/>
    <property type="match status" value="1"/>
</dbReference>
<dbReference type="Proteomes" id="UP000430222">
    <property type="component" value="Unassembled WGS sequence"/>
</dbReference>
<keyword evidence="2" id="KW-1185">Reference proteome</keyword>
<dbReference type="InterPro" id="IPR000801">
    <property type="entry name" value="Esterase-like"/>
</dbReference>
<proteinExistence type="predicted"/>
<gene>
    <name evidence="1" type="ORF">FYJ78_05440</name>
</gene>
<evidence type="ECO:0000313" key="2">
    <source>
        <dbReference type="Proteomes" id="UP000430222"/>
    </source>
</evidence>
<protein>
    <submittedName>
        <fullName evidence="1">Alpha/beta hydrolase</fullName>
    </submittedName>
</protein>
<dbReference type="EMBL" id="VUNL01000005">
    <property type="protein sequence ID" value="MSV24638.1"/>
    <property type="molecule type" value="Genomic_DNA"/>
</dbReference>
<dbReference type="PANTHER" id="PTHR48098">
    <property type="entry name" value="ENTEROCHELIN ESTERASE-RELATED"/>
    <property type="match status" value="1"/>
</dbReference>
<accession>A0A6I2UQZ6</accession>
<evidence type="ECO:0000313" key="1">
    <source>
        <dbReference type="EMBL" id="MSV24638.1"/>
    </source>
</evidence>
<organism evidence="1 2">
    <name type="scientific">Selenomonas montiformis</name>
    <dbReference type="NCBI Taxonomy" id="2652285"/>
    <lineage>
        <taxon>Bacteria</taxon>
        <taxon>Bacillati</taxon>
        <taxon>Bacillota</taxon>
        <taxon>Negativicutes</taxon>
        <taxon>Selenomonadales</taxon>
        <taxon>Selenomonadaceae</taxon>
        <taxon>Selenomonas</taxon>
    </lineage>
</organism>
<dbReference type="PANTHER" id="PTHR48098:SF6">
    <property type="entry name" value="FERRI-BACILLIBACTIN ESTERASE BESA"/>
    <property type="match status" value="1"/>
</dbReference>
<dbReference type="InterPro" id="IPR050583">
    <property type="entry name" value="Mycobacterial_A85_antigen"/>
</dbReference>
<dbReference type="SUPFAM" id="SSF53474">
    <property type="entry name" value="alpha/beta-Hydrolases"/>
    <property type="match status" value="1"/>
</dbReference>
<dbReference type="RefSeq" id="WP_154620412.1">
    <property type="nucleotide sequence ID" value="NZ_JBQHVT010000002.1"/>
</dbReference>
<reference evidence="1 2" key="1">
    <citation type="submission" date="2019-08" db="EMBL/GenBank/DDBJ databases">
        <title>In-depth cultivation of the pig gut microbiome towards novel bacterial diversity and tailored functional studies.</title>
        <authorList>
            <person name="Wylensek D."/>
            <person name="Hitch T.C.A."/>
            <person name="Clavel T."/>
        </authorList>
    </citation>
    <scope>NUCLEOTIDE SEQUENCE [LARGE SCALE GENOMIC DNA]</scope>
    <source>
        <strain evidence="2">WCA-380-WT-3B3</strain>
    </source>
</reference>